<proteinExistence type="predicted"/>
<evidence type="ECO:0000313" key="2">
    <source>
        <dbReference type="Proteomes" id="UP000095727"/>
    </source>
</evidence>
<dbReference type="RefSeq" id="WP_022415648.1">
    <property type="nucleotide sequence ID" value="NZ_CAXSNH010000004.1"/>
</dbReference>
<protein>
    <submittedName>
        <fullName evidence="1">Uncharacterized protein</fullName>
    </submittedName>
</protein>
<accession>A0A173R3B6</accession>
<gene>
    <name evidence="1" type="ORF">ERS852574_00236</name>
</gene>
<reference evidence="1 2" key="1">
    <citation type="submission" date="2015-09" db="EMBL/GenBank/DDBJ databases">
        <authorList>
            <consortium name="Pathogen Informatics"/>
        </authorList>
    </citation>
    <scope>NUCLEOTIDE SEQUENCE [LARGE SCALE GENOMIC DNA]</scope>
    <source>
        <strain evidence="1 2">2789STDY5834962</strain>
    </source>
</reference>
<sequence>MIRPDTTKYRLLEMIGMCGEFPADQLNRLIPSASYAEKLITDLKAEHLIRTHYRDALRGYRLTKAAKEMLLSVSPLRFQCYLTGNTETNLIRSEVSRRIRLHQKAETYLTLLHAGIPFYPDVKPDIFCNHREAGSIGMRSLPLFYASREIKELGPETTKIRNSRSMGILMAPQCVYVLYNTGNGVLKWEYRTEVRLNAFLQHYLQGYPYNGHPQIRAIMTGTDMEMAFRLFTSTGGYKKSLFMLDTSFEHFHYLPNTPEGEVLLKLLVHPEIMEKLDNLLLSDLGCRSDSIPLEHDATDASGNPILLAYDFDMQRINRFNTGLNVYGRSGNLICFDFQIPVLKKYLTATIHFSSIDLCKFKRGFLHEP</sequence>
<dbReference type="AlphaFoldDB" id="A0A173R3B6"/>
<name>A0A173R3B6_9FIRM</name>
<organism evidence="1 2">
    <name type="scientific">Coprococcus comes</name>
    <dbReference type="NCBI Taxonomy" id="410072"/>
    <lineage>
        <taxon>Bacteria</taxon>
        <taxon>Bacillati</taxon>
        <taxon>Bacillota</taxon>
        <taxon>Clostridia</taxon>
        <taxon>Lachnospirales</taxon>
        <taxon>Lachnospiraceae</taxon>
        <taxon>Coprococcus</taxon>
    </lineage>
</organism>
<dbReference type="Proteomes" id="UP000095727">
    <property type="component" value="Unassembled WGS sequence"/>
</dbReference>
<dbReference type="GeneID" id="66465788"/>
<evidence type="ECO:0000313" key="1">
    <source>
        <dbReference type="EMBL" id="CUM72079.1"/>
    </source>
</evidence>
<dbReference type="EMBL" id="CYXR01000002">
    <property type="protein sequence ID" value="CUM72079.1"/>
    <property type="molecule type" value="Genomic_DNA"/>
</dbReference>